<dbReference type="PANTHER" id="PTHR30536">
    <property type="entry name" value="ALTRONATE/GALACTARATE DEHYDRATASE"/>
    <property type="match status" value="1"/>
</dbReference>
<name>A0ABV7GVF3_9RHOB</name>
<dbReference type="InterPro" id="IPR007392">
    <property type="entry name" value="GD_AH_second"/>
</dbReference>
<keyword evidence="2" id="KW-0456">Lyase</keyword>
<dbReference type="Proteomes" id="UP001595632">
    <property type="component" value="Unassembled WGS sequence"/>
</dbReference>
<evidence type="ECO:0000256" key="2">
    <source>
        <dbReference type="ARBA" id="ARBA00023239"/>
    </source>
</evidence>
<evidence type="ECO:0000256" key="1">
    <source>
        <dbReference type="ARBA" id="ARBA00010986"/>
    </source>
</evidence>
<dbReference type="RefSeq" id="WP_275631450.1">
    <property type="nucleotide sequence ID" value="NZ_JARGYD010000001.1"/>
</dbReference>
<proteinExistence type="inferred from homology"/>
<dbReference type="InterPro" id="IPR052172">
    <property type="entry name" value="UxaA_altronate/galactarate_dh"/>
</dbReference>
<evidence type="ECO:0000259" key="3">
    <source>
        <dbReference type="Pfam" id="PF04295"/>
    </source>
</evidence>
<sequence length="390" mass="40231">MTGLPAEFLGYARTTGPAGVRNHLLILSVCGLNAPQARKLGAALPHAVLISTDYGRGQVGEDKAFHARMLTAFGTHPNTGAVIVLAADAAMRTQYQDAIEATNRPCAGFSLQEEDEDAEAMLAAATQAGRALGAALDRQPRVPCPVTDLFLAMECGHSDASSGIMANPLVGDVADAIGKAGGRAVFSETLEWTGAEDSLYRRCADPRIADTLRALVAERHRIARTAGHDVALGNPGPQNHAGGLTTLEEKSLGAVSKGGTGPIVGALEQGRPPEAGPGLYLMDTPTLSPESLSSMVAAGAQIAFFTTGHGNPYGSAIAPTIKVTANPDTARRVPRQIDFDASAAFAGAVTRADLVAPLLELVIRVAEGAPTCAETLDECAEAISRLGPSI</sequence>
<dbReference type="InterPro" id="IPR048332">
    <property type="entry name" value="GD_AH_C"/>
</dbReference>
<evidence type="ECO:0000313" key="5">
    <source>
        <dbReference type="EMBL" id="MFC3144190.1"/>
    </source>
</evidence>
<dbReference type="Pfam" id="PF20629">
    <property type="entry name" value="GD_AH_C"/>
    <property type="match status" value="1"/>
</dbReference>
<dbReference type="PANTHER" id="PTHR30536:SF5">
    <property type="entry name" value="ALTRONATE DEHYDRATASE"/>
    <property type="match status" value="1"/>
</dbReference>
<reference evidence="6" key="1">
    <citation type="journal article" date="2019" name="Int. J. Syst. Evol. Microbiol.">
        <title>The Global Catalogue of Microorganisms (GCM) 10K type strain sequencing project: providing services to taxonomists for standard genome sequencing and annotation.</title>
        <authorList>
            <consortium name="The Broad Institute Genomics Platform"/>
            <consortium name="The Broad Institute Genome Sequencing Center for Infectious Disease"/>
            <person name="Wu L."/>
            <person name="Ma J."/>
        </authorList>
    </citation>
    <scope>NUCLEOTIDE SEQUENCE [LARGE SCALE GENOMIC DNA]</scope>
    <source>
        <strain evidence="6">KCTC 52366</strain>
    </source>
</reference>
<comment type="caution">
    <text evidence="5">The sequence shown here is derived from an EMBL/GenBank/DDBJ whole genome shotgun (WGS) entry which is preliminary data.</text>
</comment>
<feature type="domain" description="D-galactarate/Altronate dehydratase second" evidence="3">
    <location>
        <begin position="10"/>
        <end position="128"/>
    </location>
</feature>
<protein>
    <submittedName>
        <fullName evidence="5">UxaA family hydrolase</fullName>
    </submittedName>
</protein>
<comment type="similarity">
    <text evidence="1">Belongs to the UxaA family.</text>
</comment>
<keyword evidence="6" id="KW-1185">Reference proteome</keyword>
<dbReference type="GO" id="GO:0016787">
    <property type="term" value="F:hydrolase activity"/>
    <property type="evidence" value="ECO:0007669"/>
    <property type="project" value="UniProtKB-KW"/>
</dbReference>
<evidence type="ECO:0000313" key="6">
    <source>
        <dbReference type="Proteomes" id="UP001595632"/>
    </source>
</evidence>
<evidence type="ECO:0000259" key="4">
    <source>
        <dbReference type="Pfam" id="PF20629"/>
    </source>
</evidence>
<accession>A0ABV7GVF3</accession>
<dbReference type="Pfam" id="PF04295">
    <property type="entry name" value="GD_AH_second"/>
    <property type="match status" value="1"/>
</dbReference>
<dbReference type="EMBL" id="JBHRTB010000010">
    <property type="protein sequence ID" value="MFC3144190.1"/>
    <property type="molecule type" value="Genomic_DNA"/>
</dbReference>
<organism evidence="5 6">
    <name type="scientific">Psychromarinibacter halotolerans</name>
    <dbReference type="NCBI Taxonomy" id="1775175"/>
    <lineage>
        <taxon>Bacteria</taxon>
        <taxon>Pseudomonadati</taxon>
        <taxon>Pseudomonadota</taxon>
        <taxon>Alphaproteobacteria</taxon>
        <taxon>Rhodobacterales</taxon>
        <taxon>Paracoccaceae</taxon>
        <taxon>Psychromarinibacter</taxon>
    </lineage>
</organism>
<gene>
    <name evidence="5" type="ORF">ACFOGP_15825</name>
</gene>
<feature type="domain" description="D-galactarate/Altronate dehydratase C-terminal" evidence="4">
    <location>
        <begin position="147"/>
        <end position="386"/>
    </location>
</feature>
<keyword evidence="5" id="KW-0378">Hydrolase</keyword>